<dbReference type="Proteomes" id="UP000093276">
    <property type="component" value="Chromosome"/>
</dbReference>
<protein>
    <recommendedName>
        <fullName evidence="3">Lipopolysaccharide core biosynthesis protein rfaS</fullName>
    </recommendedName>
</protein>
<dbReference type="KEGG" id="fjg:BB050_00133"/>
<dbReference type="AlphaFoldDB" id="A0AAC9CX82"/>
<gene>
    <name evidence="1" type="ORF">BB050_00133</name>
</gene>
<evidence type="ECO:0008006" key="3">
    <source>
        <dbReference type="Google" id="ProtNLM"/>
    </source>
</evidence>
<dbReference type="RefSeq" id="WP_066032216.1">
    <property type="nucleotide sequence ID" value="NZ_CP016907.1"/>
</dbReference>
<proteinExistence type="predicted"/>
<evidence type="ECO:0000313" key="2">
    <source>
        <dbReference type="Proteomes" id="UP000093276"/>
    </source>
</evidence>
<accession>A0AAC9CX82</accession>
<name>A0AAC9CX82_9FLAO</name>
<evidence type="ECO:0000313" key="1">
    <source>
        <dbReference type="EMBL" id="AOC93289.1"/>
    </source>
</evidence>
<organism evidence="1 2">
    <name type="scientific">Flavobacterium anhuiense</name>
    <dbReference type="NCBI Taxonomy" id="459526"/>
    <lineage>
        <taxon>Bacteria</taxon>
        <taxon>Pseudomonadati</taxon>
        <taxon>Bacteroidota</taxon>
        <taxon>Flavobacteriia</taxon>
        <taxon>Flavobacteriales</taxon>
        <taxon>Flavobacteriaceae</taxon>
        <taxon>Flavobacterium</taxon>
    </lineage>
</organism>
<sequence length="319" mass="38168">MKITIISHDNWGYNQNIVKALQKRGHIVNHIDFNTFKYKYPNFSYRIYNFFLKVFFKKNIKHIHFGTEINNRLEAFGQIQDIILTIKGDFIDSKKILDFKKYTKKSIAFFNDNIKRCPKIVSTISNFDEVYTFEKEDALKYNLKFITNFIYNESKLNTEGVFKYDVFNISSRDNRFRTICKIAKELKAKEISFKFIIHDKKNKLKDPNIEFIPESIQVDLVNKLVNDSKLLLDIHRKEQNGLSFRVFESLGLQKKLITTNHNIVQYDFYNPKNILIIDEKNINFDIDFFRSSYEPIPDDIYKKYTIENWVETVFNLDKQ</sequence>
<dbReference type="GeneID" id="32306029"/>
<dbReference type="EMBL" id="CP016907">
    <property type="protein sequence ID" value="AOC93289.1"/>
    <property type="molecule type" value="Genomic_DNA"/>
</dbReference>
<reference evidence="1 2" key="1">
    <citation type="submission" date="2016-08" db="EMBL/GenBank/DDBJ databases">
        <title>Complete genome sequence of Flavobacterium johnsoniae strain GSE09, a volatile-producing biocontrol agent isolated from cucumber (Cucumis sativus).</title>
        <authorList>
            <person name="Jeong J.-J."/>
            <person name="Oh J.Y."/>
            <person name="Jim Y.J."/>
            <person name="Sang M.K."/>
            <person name="Kim K.D."/>
        </authorList>
    </citation>
    <scope>NUCLEOTIDE SEQUENCE [LARGE SCALE GENOMIC DNA]</scope>
    <source>
        <strain evidence="1 2">GSE09</strain>
    </source>
</reference>